<dbReference type="RefSeq" id="WP_238467366.1">
    <property type="nucleotide sequence ID" value="NZ_JAKLJA010000036.1"/>
</dbReference>
<dbReference type="Proteomes" id="UP001139308">
    <property type="component" value="Unassembled WGS sequence"/>
</dbReference>
<protein>
    <submittedName>
        <fullName evidence="2">Uncharacterized protein</fullName>
    </submittedName>
</protein>
<keyword evidence="3" id="KW-1185">Reference proteome</keyword>
<proteinExistence type="predicted"/>
<evidence type="ECO:0000313" key="2">
    <source>
        <dbReference type="EMBL" id="MCG5077467.1"/>
    </source>
</evidence>
<dbReference type="EMBL" id="JAKLJA010000036">
    <property type="protein sequence ID" value="MCG5077467.1"/>
    <property type="molecule type" value="Genomic_DNA"/>
</dbReference>
<dbReference type="AlphaFoldDB" id="A0A9X1ULG4"/>
<feature type="region of interest" description="Disordered" evidence="1">
    <location>
        <begin position="93"/>
        <end position="114"/>
    </location>
</feature>
<name>A0A9X1ULG4_9BURK</name>
<sequence>MAVRFELVALALPVGCAPESLPPPVAALVAACWPGMSRTQLLDRARRLALRISLRARPESGPDGLQLYSLVLVAEDVRTELVAHVRRLARRRTAHRARVSLPPPRDVRQRGLFS</sequence>
<evidence type="ECO:0000313" key="3">
    <source>
        <dbReference type="Proteomes" id="UP001139308"/>
    </source>
</evidence>
<organism evidence="2 3">
    <name type="scientific">Paraburkholderia tagetis</name>
    <dbReference type="NCBI Taxonomy" id="2913261"/>
    <lineage>
        <taxon>Bacteria</taxon>
        <taxon>Pseudomonadati</taxon>
        <taxon>Pseudomonadota</taxon>
        <taxon>Betaproteobacteria</taxon>
        <taxon>Burkholderiales</taxon>
        <taxon>Burkholderiaceae</taxon>
        <taxon>Paraburkholderia</taxon>
    </lineage>
</organism>
<accession>A0A9X1ULG4</accession>
<evidence type="ECO:0000256" key="1">
    <source>
        <dbReference type="SAM" id="MobiDB-lite"/>
    </source>
</evidence>
<reference evidence="2" key="1">
    <citation type="submission" date="2022-01" db="EMBL/GenBank/DDBJ databases">
        <title>Genome sequence and assembly of Parabukholderia sp. RG36.</title>
        <authorList>
            <person name="Chhetri G."/>
        </authorList>
    </citation>
    <scope>NUCLEOTIDE SEQUENCE</scope>
    <source>
        <strain evidence="2">RG36</strain>
    </source>
</reference>
<comment type="caution">
    <text evidence="2">The sequence shown here is derived from an EMBL/GenBank/DDBJ whole genome shotgun (WGS) entry which is preliminary data.</text>
</comment>
<feature type="compositionally biased region" description="Basic and acidic residues" evidence="1">
    <location>
        <begin position="105"/>
        <end position="114"/>
    </location>
</feature>
<gene>
    <name evidence="2" type="ORF">L5014_29675</name>
</gene>
<dbReference type="PROSITE" id="PS51257">
    <property type="entry name" value="PROKAR_LIPOPROTEIN"/>
    <property type="match status" value="1"/>
</dbReference>